<dbReference type="InterPro" id="IPR013747">
    <property type="entry name" value="ACP_syn_III_C"/>
</dbReference>
<dbReference type="SUPFAM" id="SSF53901">
    <property type="entry name" value="Thiolase-like"/>
    <property type="match status" value="2"/>
</dbReference>
<evidence type="ECO:0000256" key="4">
    <source>
        <dbReference type="SAM" id="MobiDB-lite"/>
    </source>
</evidence>
<accession>A0A2K3DIY4</accession>
<feature type="compositionally biased region" description="Gly residues" evidence="4">
    <location>
        <begin position="350"/>
        <end position="366"/>
    </location>
</feature>
<dbReference type="InParanoid" id="A0A2K3DIY4"/>
<protein>
    <recommendedName>
        <fullName evidence="2">very-long-chain 3-oxoacyl-CoA synthase</fullName>
        <ecNumber evidence="2">2.3.1.199</ecNumber>
    </recommendedName>
</protein>
<dbReference type="Pfam" id="PF08392">
    <property type="entry name" value="FAE1_CUT1_RppA"/>
    <property type="match status" value="1"/>
</dbReference>
<feature type="region of interest" description="Disordered" evidence="4">
    <location>
        <begin position="491"/>
        <end position="560"/>
    </location>
</feature>
<dbReference type="Pfam" id="PF08541">
    <property type="entry name" value="ACP_syn_III_C"/>
    <property type="match status" value="1"/>
</dbReference>
<feature type="compositionally biased region" description="Low complexity" evidence="4">
    <location>
        <begin position="408"/>
        <end position="421"/>
    </location>
</feature>
<dbReference type="GO" id="GO:0009922">
    <property type="term" value="F:fatty acid elongase activity"/>
    <property type="evidence" value="ECO:0007669"/>
    <property type="project" value="UniProtKB-EC"/>
</dbReference>
<dbReference type="Gene3D" id="3.40.47.10">
    <property type="match status" value="2"/>
</dbReference>
<feature type="domain" description="FAE" evidence="6">
    <location>
        <begin position="5"/>
        <end position="290"/>
    </location>
</feature>
<sequence length="793" mass="79924">MAPHVMLYDLYTYKPPAECKADQEQIARMWRSTGRYDEGDIAFMERVFANSGLSPTETHLPPTLNPRFVGSRARTDLEAAREECSMAVCGAVEGLLNKTGLRPKDIDILVTTCSVFCPTPSMASMLVNKFGMRSDVQSYHLGGMGCANGVVGINLVADLLKAHPNSTAVFVTTETLSANYYAGRDRHRLLGLLLFRMGGAAVCLTNKPGLRARAKYELLHRVRVHMGQSDDAFRAIRHCEDSEGLLGVYLGKNVCKEASKAMQLAMIEIAPRILTWRQLFAVAVDIAQRRARKLLAPKAAKHKAPAPAPTAVAPVAAAAADAAAAAVAAVAPSQMQTVAIEAAAADGLDTGDGSGGGGGAGAGGGDGKGDRGPQQQHQPRHKQQHRKSGGGAHQDEDASDTCLSGRADSVSSSSSSSVSSNGGDGDSDGVDIDSGGGHAVKAACGVGELPLPATGSVTPACPPTPPPTAGAAARERGICCLDPGVGTGSTTISGAGAGGGAGAASTPAPVPPAAPAGPTNPTPRTAGNAASGGGSAGGTAGSTSSSDHSSGRGSAGAAPYRPSLQESTIRHFILHAGGAKVLDGLGEALQLDASRLGPSRDTLWDYGNVSSSTTWYALAHVETVGGVRRGERVLQVGVGSGIKCGVNVWKALRDIHEVHDAWAHRANPPAAAAATASAKVAVAATAAATAVGVPAGAEPLQKCRTSASARGRGGGFWAWLAAGPRSPSPSSSSPLPSSSSSSSSAAAAASASGDAVLAECCGMDPVALQALVAVVAVAAVAAALMLHALLPAL</sequence>
<gene>
    <name evidence="8" type="ORF">CHLRE_07g319600v5</name>
</gene>
<dbReference type="Gramene" id="PNW80493">
    <property type="protein sequence ID" value="PNW80493"/>
    <property type="gene ID" value="CHLRE_07g319600v5"/>
</dbReference>
<dbReference type="OrthoDB" id="542970at2759"/>
<evidence type="ECO:0000256" key="3">
    <source>
        <dbReference type="ARBA" id="ARBA00022679"/>
    </source>
</evidence>
<dbReference type="InterPro" id="IPR012392">
    <property type="entry name" value="3-ktacl-CoA_syn"/>
</dbReference>
<dbReference type="GO" id="GO:0016020">
    <property type="term" value="C:membrane"/>
    <property type="evidence" value="ECO:0007669"/>
    <property type="project" value="InterPro"/>
</dbReference>
<evidence type="ECO:0000313" key="8">
    <source>
        <dbReference type="EMBL" id="PNW80493.1"/>
    </source>
</evidence>
<feature type="compositionally biased region" description="Gly residues" evidence="4">
    <location>
        <begin position="530"/>
        <end position="540"/>
    </location>
</feature>
<feature type="compositionally biased region" description="Pro residues" evidence="4">
    <location>
        <begin position="508"/>
        <end position="521"/>
    </location>
</feature>
<keyword evidence="9" id="KW-1185">Reference proteome</keyword>
<keyword evidence="5" id="KW-0812">Transmembrane</keyword>
<evidence type="ECO:0000259" key="6">
    <source>
        <dbReference type="Pfam" id="PF08392"/>
    </source>
</evidence>
<name>A0A2K3DIY4_CHLRE</name>
<keyword evidence="3" id="KW-0808">Transferase</keyword>
<evidence type="ECO:0000313" key="9">
    <source>
        <dbReference type="Proteomes" id="UP000006906"/>
    </source>
</evidence>
<proteinExistence type="inferred from homology"/>
<dbReference type="AlphaFoldDB" id="A0A2K3DIY4"/>
<dbReference type="GO" id="GO:0006633">
    <property type="term" value="P:fatty acid biosynthetic process"/>
    <property type="evidence" value="ECO:0007669"/>
    <property type="project" value="InterPro"/>
</dbReference>
<dbReference type="InterPro" id="IPR016039">
    <property type="entry name" value="Thiolase-like"/>
</dbReference>
<dbReference type="EC" id="2.3.1.199" evidence="2"/>
<dbReference type="PANTHER" id="PTHR31561">
    <property type="entry name" value="3-KETOACYL-COA SYNTHASE"/>
    <property type="match status" value="1"/>
</dbReference>
<organism evidence="8 9">
    <name type="scientific">Chlamydomonas reinhardtii</name>
    <name type="common">Chlamydomonas smithii</name>
    <dbReference type="NCBI Taxonomy" id="3055"/>
    <lineage>
        <taxon>Eukaryota</taxon>
        <taxon>Viridiplantae</taxon>
        <taxon>Chlorophyta</taxon>
        <taxon>core chlorophytes</taxon>
        <taxon>Chlorophyceae</taxon>
        <taxon>CS clade</taxon>
        <taxon>Chlamydomonadales</taxon>
        <taxon>Chlamydomonadaceae</taxon>
        <taxon>Chlamydomonas</taxon>
    </lineage>
</organism>
<keyword evidence="5" id="KW-1133">Transmembrane helix</keyword>
<dbReference type="GeneID" id="5726385"/>
<evidence type="ECO:0000256" key="5">
    <source>
        <dbReference type="SAM" id="Phobius"/>
    </source>
</evidence>
<keyword evidence="5" id="KW-0472">Membrane</keyword>
<dbReference type="InterPro" id="IPR013601">
    <property type="entry name" value="FAE1_typ3_polyketide_synth"/>
</dbReference>
<comment type="similarity">
    <text evidence="1">Belongs to the thiolase-like superfamily. Chalcone/stilbene synthases family.</text>
</comment>
<dbReference type="RefSeq" id="XP_042922522.1">
    <property type="nucleotide sequence ID" value="XM_043063954.1"/>
</dbReference>
<dbReference type="Proteomes" id="UP000006906">
    <property type="component" value="Chromosome 7"/>
</dbReference>
<feature type="compositionally biased region" description="Low complexity" evidence="4">
    <location>
        <begin position="541"/>
        <end position="558"/>
    </location>
</feature>
<dbReference type="STRING" id="3055.A0A2K3DIY4"/>
<evidence type="ECO:0000256" key="2">
    <source>
        <dbReference type="ARBA" id="ARBA00012307"/>
    </source>
</evidence>
<evidence type="ECO:0000256" key="1">
    <source>
        <dbReference type="ARBA" id="ARBA00005531"/>
    </source>
</evidence>
<feature type="transmembrane region" description="Helical" evidence="5">
    <location>
        <begin position="766"/>
        <end position="790"/>
    </location>
</feature>
<dbReference type="KEGG" id="cre:CHLRE_07g319600v5"/>
<feature type="compositionally biased region" description="Basic residues" evidence="4">
    <location>
        <begin position="378"/>
        <end position="388"/>
    </location>
</feature>
<reference evidence="8 9" key="1">
    <citation type="journal article" date="2007" name="Science">
        <title>The Chlamydomonas genome reveals the evolution of key animal and plant functions.</title>
        <authorList>
            <person name="Merchant S.S."/>
            <person name="Prochnik S.E."/>
            <person name="Vallon O."/>
            <person name="Harris E.H."/>
            <person name="Karpowicz S.J."/>
            <person name="Witman G.B."/>
            <person name="Terry A."/>
            <person name="Salamov A."/>
            <person name="Fritz-Laylin L.K."/>
            <person name="Marechal-Drouard L."/>
            <person name="Marshall W.F."/>
            <person name="Qu L.H."/>
            <person name="Nelson D.R."/>
            <person name="Sanderfoot A.A."/>
            <person name="Spalding M.H."/>
            <person name="Kapitonov V.V."/>
            <person name="Ren Q."/>
            <person name="Ferris P."/>
            <person name="Lindquist E."/>
            <person name="Shapiro H."/>
            <person name="Lucas S.M."/>
            <person name="Grimwood J."/>
            <person name="Schmutz J."/>
            <person name="Cardol P."/>
            <person name="Cerutti H."/>
            <person name="Chanfreau G."/>
            <person name="Chen C.L."/>
            <person name="Cognat V."/>
            <person name="Croft M.T."/>
            <person name="Dent R."/>
            <person name="Dutcher S."/>
            <person name="Fernandez E."/>
            <person name="Fukuzawa H."/>
            <person name="Gonzalez-Ballester D."/>
            <person name="Gonzalez-Halphen D."/>
            <person name="Hallmann A."/>
            <person name="Hanikenne M."/>
            <person name="Hippler M."/>
            <person name="Inwood W."/>
            <person name="Jabbari K."/>
            <person name="Kalanon M."/>
            <person name="Kuras R."/>
            <person name="Lefebvre P.A."/>
            <person name="Lemaire S.D."/>
            <person name="Lobanov A.V."/>
            <person name="Lohr M."/>
            <person name="Manuell A."/>
            <person name="Meier I."/>
            <person name="Mets L."/>
            <person name="Mittag M."/>
            <person name="Mittelmeier T."/>
            <person name="Moroney J.V."/>
            <person name="Moseley J."/>
            <person name="Napoli C."/>
            <person name="Nedelcu A.M."/>
            <person name="Niyogi K."/>
            <person name="Novoselov S.V."/>
            <person name="Paulsen I.T."/>
            <person name="Pazour G."/>
            <person name="Purton S."/>
            <person name="Ral J.P."/>
            <person name="Riano-Pachon D.M."/>
            <person name="Riekhof W."/>
            <person name="Rymarquis L."/>
            <person name="Schroda M."/>
            <person name="Stern D."/>
            <person name="Umen J."/>
            <person name="Willows R."/>
            <person name="Wilson N."/>
            <person name="Zimmer S.L."/>
            <person name="Allmer J."/>
            <person name="Balk J."/>
            <person name="Bisova K."/>
            <person name="Chen C.J."/>
            <person name="Elias M."/>
            <person name="Gendler K."/>
            <person name="Hauser C."/>
            <person name="Lamb M.R."/>
            <person name="Ledford H."/>
            <person name="Long J.C."/>
            <person name="Minagawa J."/>
            <person name="Page M.D."/>
            <person name="Pan J."/>
            <person name="Pootakham W."/>
            <person name="Roje S."/>
            <person name="Rose A."/>
            <person name="Stahlberg E."/>
            <person name="Terauchi A.M."/>
            <person name="Yang P."/>
            <person name="Ball S."/>
            <person name="Bowler C."/>
            <person name="Dieckmann C.L."/>
            <person name="Gladyshev V.N."/>
            <person name="Green P."/>
            <person name="Jorgensen R."/>
            <person name="Mayfield S."/>
            <person name="Mueller-Roeber B."/>
            <person name="Rajamani S."/>
            <person name="Sayre R.T."/>
            <person name="Brokstein P."/>
            <person name="Dubchak I."/>
            <person name="Goodstein D."/>
            <person name="Hornick L."/>
            <person name="Huang Y.W."/>
            <person name="Jhaveri J."/>
            <person name="Luo Y."/>
            <person name="Martinez D."/>
            <person name="Ngau W.C."/>
            <person name="Otillar B."/>
            <person name="Poliakov A."/>
            <person name="Porter A."/>
            <person name="Szajkowski L."/>
            <person name="Werner G."/>
            <person name="Zhou K."/>
            <person name="Grigoriev I.V."/>
            <person name="Rokhsar D.S."/>
            <person name="Grossman A.R."/>
        </authorList>
    </citation>
    <scope>NUCLEOTIDE SEQUENCE [LARGE SCALE GENOMIC DNA]</scope>
    <source>
        <strain evidence="9">CC-503</strain>
    </source>
</reference>
<feature type="region of interest" description="Disordered" evidence="4">
    <location>
        <begin position="349"/>
        <end position="434"/>
    </location>
</feature>
<evidence type="ECO:0000259" key="7">
    <source>
        <dbReference type="Pfam" id="PF08541"/>
    </source>
</evidence>
<feature type="domain" description="Beta-ketoacyl-[acyl-carrier-protein] synthase III C-terminal" evidence="7">
    <location>
        <begin position="564"/>
        <end position="650"/>
    </location>
</feature>
<dbReference type="EMBL" id="CM008968">
    <property type="protein sequence ID" value="PNW80493.1"/>
    <property type="molecule type" value="Genomic_DNA"/>
</dbReference>